<evidence type="ECO:0000313" key="2">
    <source>
        <dbReference type="Proteomes" id="UP000886998"/>
    </source>
</evidence>
<keyword evidence="2" id="KW-1185">Reference proteome</keyword>
<sequence>MVLAKRRIIVDVIATADNISQDSAHQIIYDVYLFFIKSTDDVTRGRRLDLDLGMQKGLHDQHKSFYLERMRKLIKRWVKVDQ</sequence>
<evidence type="ECO:0000313" key="1">
    <source>
        <dbReference type="EMBL" id="GFY65967.1"/>
    </source>
</evidence>
<dbReference type="EMBL" id="BMAV01015789">
    <property type="protein sequence ID" value="GFY65967.1"/>
    <property type="molecule type" value="Genomic_DNA"/>
</dbReference>
<protein>
    <submittedName>
        <fullName evidence="1">Uncharacterized protein</fullName>
    </submittedName>
</protein>
<gene>
    <name evidence="1" type="ORF">TNIN_150001</name>
</gene>
<accession>A0A8X6Y5N0</accession>
<reference evidence="1" key="1">
    <citation type="submission" date="2020-08" db="EMBL/GenBank/DDBJ databases">
        <title>Multicomponent nature underlies the extraordinary mechanical properties of spider dragline silk.</title>
        <authorList>
            <person name="Kono N."/>
            <person name="Nakamura H."/>
            <person name="Mori M."/>
            <person name="Yoshida Y."/>
            <person name="Ohtoshi R."/>
            <person name="Malay A.D."/>
            <person name="Moran D.A.P."/>
            <person name="Tomita M."/>
            <person name="Numata K."/>
            <person name="Arakawa K."/>
        </authorList>
    </citation>
    <scope>NUCLEOTIDE SEQUENCE</scope>
</reference>
<comment type="caution">
    <text evidence="1">The sequence shown here is derived from an EMBL/GenBank/DDBJ whole genome shotgun (WGS) entry which is preliminary data.</text>
</comment>
<name>A0A8X6Y5N0_9ARAC</name>
<organism evidence="1 2">
    <name type="scientific">Trichonephila inaurata madagascariensis</name>
    <dbReference type="NCBI Taxonomy" id="2747483"/>
    <lineage>
        <taxon>Eukaryota</taxon>
        <taxon>Metazoa</taxon>
        <taxon>Ecdysozoa</taxon>
        <taxon>Arthropoda</taxon>
        <taxon>Chelicerata</taxon>
        <taxon>Arachnida</taxon>
        <taxon>Araneae</taxon>
        <taxon>Araneomorphae</taxon>
        <taxon>Entelegynae</taxon>
        <taxon>Araneoidea</taxon>
        <taxon>Nephilidae</taxon>
        <taxon>Trichonephila</taxon>
        <taxon>Trichonephila inaurata</taxon>
    </lineage>
</organism>
<dbReference type="AlphaFoldDB" id="A0A8X6Y5N0"/>
<proteinExistence type="predicted"/>
<dbReference type="Proteomes" id="UP000886998">
    <property type="component" value="Unassembled WGS sequence"/>
</dbReference>